<sequence length="99" mass="10646">MCARVPERPAFKGKQVSARGYTSASARSGTGTEQTGVSRSSMRARVSERLAFKVSAPLFGLCCHWRDFSRSVLQSLLLSVGFTVTAEIPAVVPSCHLVT</sequence>
<comment type="caution">
    <text evidence="2">The sequence shown here is derived from an EMBL/GenBank/DDBJ whole genome shotgun (WGS) entry which is preliminary data.</text>
</comment>
<gene>
    <name evidence="2" type="ORF">NDU88_004076</name>
</gene>
<protein>
    <submittedName>
        <fullName evidence="2">Uncharacterized protein</fullName>
    </submittedName>
</protein>
<evidence type="ECO:0000313" key="3">
    <source>
        <dbReference type="Proteomes" id="UP001066276"/>
    </source>
</evidence>
<evidence type="ECO:0000256" key="1">
    <source>
        <dbReference type="SAM" id="MobiDB-lite"/>
    </source>
</evidence>
<feature type="compositionally biased region" description="Basic and acidic residues" evidence="1">
    <location>
        <begin position="1"/>
        <end position="10"/>
    </location>
</feature>
<dbReference type="Proteomes" id="UP001066276">
    <property type="component" value="Chromosome 3_1"/>
</dbReference>
<organism evidence="2 3">
    <name type="scientific">Pleurodeles waltl</name>
    <name type="common">Iberian ribbed newt</name>
    <dbReference type="NCBI Taxonomy" id="8319"/>
    <lineage>
        <taxon>Eukaryota</taxon>
        <taxon>Metazoa</taxon>
        <taxon>Chordata</taxon>
        <taxon>Craniata</taxon>
        <taxon>Vertebrata</taxon>
        <taxon>Euteleostomi</taxon>
        <taxon>Amphibia</taxon>
        <taxon>Batrachia</taxon>
        <taxon>Caudata</taxon>
        <taxon>Salamandroidea</taxon>
        <taxon>Salamandridae</taxon>
        <taxon>Pleurodelinae</taxon>
        <taxon>Pleurodeles</taxon>
    </lineage>
</organism>
<evidence type="ECO:0000313" key="2">
    <source>
        <dbReference type="EMBL" id="KAJ1187299.1"/>
    </source>
</evidence>
<name>A0AAV7UH28_PLEWA</name>
<dbReference type="EMBL" id="JANPWB010000005">
    <property type="protein sequence ID" value="KAJ1187299.1"/>
    <property type="molecule type" value="Genomic_DNA"/>
</dbReference>
<feature type="region of interest" description="Disordered" evidence="1">
    <location>
        <begin position="1"/>
        <end position="41"/>
    </location>
</feature>
<dbReference type="AlphaFoldDB" id="A0AAV7UH28"/>
<keyword evidence="3" id="KW-1185">Reference proteome</keyword>
<reference evidence="2" key="1">
    <citation type="journal article" date="2022" name="bioRxiv">
        <title>Sequencing and chromosome-scale assembly of the giantPleurodeles waltlgenome.</title>
        <authorList>
            <person name="Brown T."/>
            <person name="Elewa A."/>
            <person name="Iarovenko S."/>
            <person name="Subramanian E."/>
            <person name="Araus A.J."/>
            <person name="Petzold A."/>
            <person name="Susuki M."/>
            <person name="Suzuki K.-i.T."/>
            <person name="Hayashi T."/>
            <person name="Toyoda A."/>
            <person name="Oliveira C."/>
            <person name="Osipova E."/>
            <person name="Leigh N.D."/>
            <person name="Simon A."/>
            <person name="Yun M.H."/>
        </authorList>
    </citation>
    <scope>NUCLEOTIDE SEQUENCE</scope>
    <source>
        <strain evidence="2">20211129_DDA</strain>
        <tissue evidence="2">Liver</tissue>
    </source>
</reference>
<proteinExistence type="predicted"/>
<accession>A0AAV7UH28</accession>
<feature type="compositionally biased region" description="Polar residues" evidence="1">
    <location>
        <begin position="20"/>
        <end position="41"/>
    </location>
</feature>